<evidence type="ECO:0000313" key="2">
    <source>
        <dbReference type="Proteomes" id="UP000555564"/>
    </source>
</evidence>
<keyword evidence="2" id="KW-1185">Reference proteome</keyword>
<dbReference type="RefSeq" id="WP_184983925.1">
    <property type="nucleotide sequence ID" value="NZ_BAAALO010000002.1"/>
</dbReference>
<proteinExistence type="predicted"/>
<accession>A0A7X0M7N0</accession>
<sequence>MDTFLSDLLSSLLATVLSVGAGWVAARWLRELPVLLLGWLTGLGKVRVHRGQRKANDELPVVLSRARWVKVLAGRGNEITRDGFGVLWDKGGDSRLEFVEILLPDPSAGAGSWLSRRELEMRRVDPGFTAGLLADQVCLNAVYIQQLARRSGKVRLRFYDLPNLQRVILTDEVAYLTVYRSDEHGRNSPCLVAHRPGPLYDYAENLFAAAWDSGVSAEVR</sequence>
<name>A0A7X0M7N0_9ACTN</name>
<organism evidence="1 2">
    <name type="scientific">Sphaerisporangium rubeum</name>
    <dbReference type="NCBI Taxonomy" id="321317"/>
    <lineage>
        <taxon>Bacteria</taxon>
        <taxon>Bacillati</taxon>
        <taxon>Actinomycetota</taxon>
        <taxon>Actinomycetes</taxon>
        <taxon>Streptosporangiales</taxon>
        <taxon>Streptosporangiaceae</taxon>
        <taxon>Sphaerisporangium</taxon>
    </lineage>
</organism>
<dbReference type="EMBL" id="JACHIU010000001">
    <property type="protein sequence ID" value="MBB6474963.1"/>
    <property type="molecule type" value="Genomic_DNA"/>
</dbReference>
<comment type="caution">
    <text evidence="1">The sequence shown here is derived from an EMBL/GenBank/DDBJ whole genome shotgun (WGS) entry which is preliminary data.</text>
</comment>
<evidence type="ECO:0000313" key="1">
    <source>
        <dbReference type="EMBL" id="MBB6474963.1"/>
    </source>
</evidence>
<dbReference type="Proteomes" id="UP000555564">
    <property type="component" value="Unassembled WGS sequence"/>
</dbReference>
<protein>
    <submittedName>
        <fullName evidence="1">Uncharacterized protein</fullName>
    </submittedName>
</protein>
<reference evidence="1 2" key="1">
    <citation type="submission" date="2020-08" db="EMBL/GenBank/DDBJ databases">
        <title>Sequencing the genomes of 1000 actinobacteria strains.</title>
        <authorList>
            <person name="Klenk H.-P."/>
        </authorList>
    </citation>
    <scope>NUCLEOTIDE SEQUENCE [LARGE SCALE GENOMIC DNA]</scope>
    <source>
        <strain evidence="1 2">DSM 44936</strain>
    </source>
</reference>
<gene>
    <name evidence="1" type="ORF">BJ992_004394</name>
</gene>
<dbReference type="AlphaFoldDB" id="A0A7X0M7N0"/>